<gene>
    <name evidence="1" type="ORF">TPAR_03514</name>
</gene>
<dbReference type="AlphaFoldDB" id="A0A2S4L1F7"/>
<name>A0A2S4L1F7_9HYPO</name>
<evidence type="ECO:0000313" key="1">
    <source>
        <dbReference type="EMBL" id="POR36275.1"/>
    </source>
</evidence>
<dbReference type="Pfam" id="PF07173">
    <property type="entry name" value="GRDP-like"/>
    <property type="match status" value="1"/>
</dbReference>
<keyword evidence="2" id="KW-1185">Reference proteome</keyword>
<sequence>MALESKLCKAALHQHGKATIHTLSHAVSTSYRTARTREEELAIPSPGVFDFDQHTWHPRGDAHRLPTVAACAAHLQLLEVLYVLRQKILVSEDIDRAMGIAPNREEKVGHHGDRKTLKDGTLWSRRQKKWSKFVEFAAVRFLAWRRVLERRPDRMAVETDDGYVLVHVPPLDVIMVWHSFMLNPRLFSQTCKDGLLYKIRMPWKAIHDAIGSREWTFGLGSVAEAQFEANVGVPADLFDQFSSWMKQDDPRALGLTRFVLSADENSLDAVVSAASTGELIPAKYTTLFRSVDAKLAVALRDAVERQAEFVDKMNAHMWIRSPALEGTIRRGVDRYGKFLDLLRLYDGTTIVPTLDIDLVWHTHQCAAAFYARGMRAIVGRFVNHDDTIVKEQLGTGFDLSQRLFQVHFGRQYRLCGCWDCEALLSALEDAARLDAGEVDMGAVARRAREEVTYYRAVEVARRAKKPLPLRS</sequence>
<dbReference type="OrthoDB" id="2684236at2759"/>
<accession>A0A2S4L1F7</accession>
<comment type="caution">
    <text evidence="1">The sequence shown here is derived from an EMBL/GenBank/DDBJ whole genome shotgun (WGS) entry which is preliminary data.</text>
</comment>
<proteinExistence type="predicted"/>
<dbReference type="EMBL" id="PKSG01000347">
    <property type="protein sequence ID" value="POR36275.1"/>
    <property type="molecule type" value="Genomic_DNA"/>
</dbReference>
<dbReference type="PANTHER" id="PTHR34365">
    <property type="entry name" value="ENOLASE (DUF1399)"/>
    <property type="match status" value="1"/>
</dbReference>
<reference evidence="1 2" key="1">
    <citation type="submission" date="2018-01" db="EMBL/GenBank/DDBJ databases">
        <title>Harnessing the power of phylogenomics to disentangle the directionality and signatures of interkingdom host jumping in the parasitic fungal genus Tolypocladium.</title>
        <authorList>
            <person name="Quandt C.A."/>
            <person name="Patterson W."/>
            <person name="Spatafora J.W."/>
        </authorList>
    </citation>
    <scope>NUCLEOTIDE SEQUENCE [LARGE SCALE GENOMIC DNA]</scope>
    <source>
        <strain evidence="1 2">NRBC 100945</strain>
    </source>
</reference>
<dbReference type="Proteomes" id="UP000237481">
    <property type="component" value="Unassembled WGS sequence"/>
</dbReference>
<evidence type="ECO:0000313" key="2">
    <source>
        <dbReference type="Proteomes" id="UP000237481"/>
    </source>
</evidence>
<dbReference type="PANTHER" id="PTHR34365:SF7">
    <property type="entry name" value="GLYCINE-RICH DOMAIN-CONTAINING PROTEIN 1"/>
    <property type="match status" value="1"/>
</dbReference>
<dbReference type="InterPro" id="IPR009836">
    <property type="entry name" value="GRDP-like"/>
</dbReference>
<organism evidence="1 2">
    <name type="scientific">Tolypocladium paradoxum</name>
    <dbReference type="NCBI Taxonomy" id="94208"/>
    <lineage>
        <taxon>Eukaryota</taxon>
        <taxon>Fungi</taxon>
        <taxon>Dikarya</taxon>
        <taxon>Ascomycota</taxon>
        <taxon>Pezizomycotina</taxon>
        <taxon>Sordariomycetes</taxon>
        <taxon>Hypocreomycetidae</taxon>
        <taxon>Hypocreales</taxon>
        <taxon>Ophiocordycipitaceae</taxon>
        <taxon>Tolypocladium</taxon>
    </lineage>
</organism>
<dbReference type="STRING" id="94208.A0A2S4L1F7"/>
<protein>
    <submittedName>
        <fullName evidence="1">Glycine-rich domain-containing protein 2</fullName>
    </submittedName>
</protein>